<protein>
    <recommendedName>
        <fullName evidence="4">Exostosin GT47 domain-containing protein</fullName>
    </recommendedName>
</protein>
<gene>
    <name evidence="5" type="ORF">CYMTET_19393</name>
</gene>
<comment type="caution">
    <text evidence="5">The sequence shown here is derived from an EMBL/GenBank/DDBJ whole genome shotgun (WGS) entry which is preliminary data.</text>
</comment>
<dbReference type="Pfam" id="PF03016">
    <property type="entry name" value="Exostosin_GT47"/>
    <property type="match status" value="1"/>
</dbReference>
<evidence type="ECO:0000313" key="6">
    <source>
        <dbReference type="Proteomes" id="UP001190700"/>
    </source>
</evidence>
<reference evidence="5 6" key="1">
    <citation type="journal article" date="2015" name="Genome Biol. Evol.">
        <title>Comparative Genomics of a Bacterivorous Green Alga Reveals Evolutionary Causalities and Consequences of Phago-Mixotrophic Mode of Nutrition.</title>
        <authorList>
            <person name="Burns J.A."/>
            <person name="Paasch A."/>
            <person name="Narechania A."/>
            <person name="Kim E."/>
        </authorList>
    </citation>
    <scope>NUCLEOTIDE SEQUENCE [LARGE SCALE GENOMIC DNA]</scope>
    <source>
        <strain evidence="5 6">PLY_AMNH</strain>
    </source>
</reference>
<comment type="similarity">
    <text evidence="2">Belongs to the glycosyltransferase 47 family.</text>
</comment>
<accession>A0AAE0G669</accession>
<dbReference type="GO" id="GO:0016757">
    <property type="term" value="F:glycosyltransferase activity"/>
    <property type="evidence" value="ECO:0007669"/>
    <property type="project" value="InterPro"/>
</dbReference>
<evidence type="ECO:0000259" key="4">
    <source>
        <dbReference type="Pfam" id="PF03016"/>
    </source>
</evidence>
<keyword evidence="6" id="KW-1185">Reference proteome</keyword>
<dbReference type="InterPro" id="IPR004263">
    <property type="entry name" value="Exostosin"/>
</dbReference>
<evidence type="ECO:0000256" key="2">
    <source>
        <dbReference type="ARBA" id="ARBA00010271"/>
    </source>
</evidence>
<evidence type="ECO:0000256" key="3">
    <source>
        <dbReference type="ARBA" id="ARBA00023034"/>
    </source>
</evidence>
<keyword evidence="3" id="KW-0333">Golgi apparatus</keyword>
<feature type="domain" description="Exostosin GT47" evidence="4">
    <location>
        <begin position="64"/>
        <end position="146"/>
    </location>
</feature>
<dbReference type="AlphaFoldDB" id="A0AAE0G669"/>
<organism evidence="5 6">
    <name type="scientific">Cymbomonas tetramitiformis</name>
    <dbReference type="NCBI Taxonomy" id="36881"/>
    <lineage>
        <taxon>Eukaryota</taxon>
        <taxon>Viridiplantae</taxon>
        <taxon>Chlorophyta</taxon>
        <taxon>Pyramimonadophyceae</taxon>
        <taxon>Pyramimonadales</taxon>
        <taxon>Pyramimonadaceae</taxon>
        <taxon>Cymbomonas</taxon>
    </lineage>
</organism>
<comment type="subcellular location">
    <subcellularLocation>
        <location evidence="1">Golgi apparatus membrane</location>
        <topology evidence="1">Single-pass type II membrane protein</topology>
    </subcellularLocation>
</comment>
<evidence type="ECO:0000256" key="1">
    <source>
        <dbReference type="ARBA" id="ARBA00004323"/>
    </source>
</evidence>
<dbReference type="Proteomes" id="UP001190700">
    <property type="component" value="Unassembled WGS sequence"/>
</dbReference>
<dbReference type="EMBL" id="LGRX02009051">
    <property type="protein sequence ID" value="KAK3272306.1"/>
    <property type="molecule type" value="Genomic_DNA"/>
</dbReference>
<dbReference type="InterPro" id="IPR040911">
    <property type="entry name" value="Exostosin_GT47"/>
</dbReference>
<proteinExistence type="inferred from homology"/>
<evidence type="ECO:0000313" key="5">
    <source>
        <dbReference type="EMBL" id="KAK3272306.1"/>
    </source>
</evidence>
<sequence>MGLAPQGAAGIIGTHPCFDPKKDIVIPQFKPKLVPQNCFERKRQSFMYFCGRLGDPVDPEYSRGVRQEFNRSPTYEHDLCDSIFCLAPPGSGHSPRVVDSITHGCIPVIVQDDTYMEFEPHLDYEKFAVRIAQKDVPKMKEILEAISPDQIRAMQAEVRRMVDRFEYKSVFDIPKRWHDGKSGDIFKMDLPLDERPMDYVPLVDIDYKLDAITSGFEQVTDALGTLFQILAMKLSERDAR</sequence>
<dbReference type="GO" id="GO:0000139">
    <property type="term" value="C:Golgi membrane"/>
    <property type="evidence" value="ECO:0007669"/>
    <property type="project" value="UniProtKB-SubCell"/>
</dbReference>
<name>A0AAE0G669_9CHLO</name>
<dbReference type="PANTHER" id="PTHR11062:SF281">
    <property type="entry name" value="EXOSTOSIN-LIKE 2"/>
    <property type="match status" value="1"/>
</dbReference>
<dbReference type="PANTHER" id="PTHR11062">
    <property type="entry name" value="EXOSTOSIN HEPARAN SULFATE GLYCOSYLTRANSFERASE -RELATED"/>
    <property type="match status" value="1"/>
</dbReference>